<dbReference type="InterPro" id="IPR001360">
    <property type="entry name" value="Glyco_hydro_1"/>
</dbReference>
<dbReference type="Gene3D" id="3.20.20.80">
    <property type="entry name" value="Glycosidases"/>
    <property type="match status" value="3"/>
</dbReference>
<evidence type="ECO:0000256" key="1">
    <source>
        <dbReference type="RuleBase" id="RU003690"/>
    </source>
</evidence>
<sequence length="408" mass="45978">MDNFAWLHGYTVKFGLYHVDFEDVDRTRTARASASYYTEVITNNAMLMPKEDEFLYGEFPKGFIWSAVSAAYQIEGAWRADGKGLCIWDTYCLTPIRIENDDTGDVACDSYHKIAEDGDALQNLCVSHYRFSISWTRIFPDGTNEYINELGPNYYVQLIDALLAANIKPQAGGQVKFWITLNEAFVVAFHGYGTGMAAPGISSRPGAALYTAGHNLIKAHVEAWHLYNNVYRASQGGMISITISNDWAEPRDLSNQDDVEAARRYVQFMGGWFAHPIFKNGDYPDVMKTRIRDRSLAAGLNESRINFGKRTSEQPTQQKQTYEGQNREIQILKPKSSQDAEPTTSPVRGGAVPRVNARHQKHRQLCTYSSLTLLGVCGLAFLSYKYCKLSKKDKTQPSQQELSRMSSF</sequence>
<keyword evidence="3" id="KW-0378">Hydrolase</keyword>
<dbReference type="eggNOG" id="KOG0626">
    <property type="taxonomic scope" value="Eukaryota"/>
</dbReference>
<gene>
    <name evidence="3" type="ORF">H920_15870</name>
</gene>
<dbReference type="STRING" id="885580.ENSFDAP00000008046"/>
<feature type="compositionally biased region" description="Polar residues" evidence="2">
    <location>
        <begin position="335"/>
        <end position="346"/>
    </location>
</feature>
<keyword evidence="4" id="KW-1185">Reference proteome</keyword>
<comment type="similarity">
    <text evidence="1">Belongs to the glycosyl hydrolase 1 family.</text>
</comment>
<dbReference type="GO" id="GO:0008422">
    <property type="term" value="F:beta-glucosidase activity"/>
    <property type="evidence" value="ECO:0007669"/>
    <property type="project" value="TreeGrafter"/>
</dbReference>
<accession>A0A091DIZ4</accession>
<protein>
    <submittedName>
        <fullName evidence="3">Lactase-phlorizin hydrolase</fullName>
    </submittedName>
</protein>
<proteinExistence type="inferred from homology"/>
<reference evidence="3 4" key="1">
    <citation type="submission" date="2013-11" db="EMBL/GenBank/DDBJ databases">
        <title>The Damaraland mole rat (Fukomys damarensis) genome and evolution of African mole rats.</title>
        <authorList>
            <person name="Gladyshev V.N."/>
            <person name="Fang X."/>
        </authorList>
    </citation>
    <scope>NUCLEOTIDE SEQUENCE [LARGE SCALE GENOMIC DNA]</scope>
    <source>
        <tissue evidence="3">Liver</tissue>
    </source>
</reference>
<dbReference type="EMBL" id="KN123961">
    <property type="protein sequence ID" value="KFO22731.1"/>
    <property type="molecule type" value="Genomic_DNA"/>
</dbReference>
<dbReference type="Pfam" id="PF00232">
    <property type="entry name" value="Glyco_hydro_1"/>
    <property type="match status" value="3"/>
</dbReference>
<dbReference type="PANTHER" id="PTHR10353">
    <property type="entry name" value="GLYCOSYL HYDROLASE"/>
    <property type="match status" value="1"/>
</dbReference>
<dbReference type="PANTHER" id="PTHR10353:SF38">
    <property type="entry name" value="LACTASE_PHLORIZIN HYDROLASE"/>
    <property type="match status" value="1"/>
</dbReference>
<evidence type="ECO:0000313" key="4">
    <source>
        <dbReference type="Proteomes" id="UP000028990"/>
    </source>
</evidence>
<name>A0A091DIZ4_FUKDA</name>
<dbReference type="GO" id="GO:0005975">
    <property type="term" value="P:carbohydrate metabolic process"/>
    <property type="evidence" value="ECO:0007669"/>
    <property type="project" value="InterPro"/>
</dbReference>
<dbReference type="InterPro" id="IPR017853">
    <property type="entry name" value="GH"/>
</dbReference>
<evidence type="ECO:0000313" key="3">
    <source>
        <dbReference type="EMBL" id="KFO22731.1"/>
    </source>
</evidence>
<dbReference type="AlphaFoldDB" id="A0A091DIZ4"/>
<evidence type="ECO:0000256" key="2">
    <source>
        <dbReference type="SAM" id="MobiDB-lite"/>
    </source>
</evidence>
<organism evidence="3 4">
    <name type="scientific">Fukomys damarensis</name>
    <name type="common">Damaraland mole rat</name>
    <name type="synonym">Cryptomys damarensis</name>
    <dbReference type="NCBI Taxonomy" id="885580"/>
    <lineage>
        <taxon>Eukaryota</taxon>
        <taxon>Metazoa</taxon>
        <taxon>Chordata</taxon>
        <taxon>Craniata</taxon>
        <taxon>Vertebrata</taxon>
        <taxon>Euteleostomi</taxon>
        <taxon>Mammalia</taxon>
        <taxon>Eutheria</taxon>
        <taxon>Euarchontoglires</taxon>
        <taxon>Glires</taxon>
        <taxon>Rodentia</taxon>
        <taxon>Hystricomorpha</taxon>
        <taxon>Bathyergidae</taxon>
        <taxon>Fukomys</taxon>
    </lineage>
</organism>
<feature type="compositionally biased region" description="Polar residues" evidence="2">
    <location>
        <begin position="313"/>
        <end position="328"/>
    </location>
</feature>
<dbReference type="SUPFAM" id="SSF51445">
    <property type="entry name" value="(Trans)glycosidases"/>
    <property type="match status" value="2"/>
</dbReference>
<dbReference type="Proteomes" id="UP000028990">
    <property type="component" value="Unassembled WGS sequence"/>
</dbReference>
<feature type="region of interest" description="Disordered" evidence="2">
    <location>
        <begin position="305"/>
        <end position="352"/>
    </location>
</feature>